<dbReference type="InterPro" id="IPR001347">
    <property type="entry name" value="SIS_dom"/>
</dbReference>
<feature type="compositionally biased region" description="Basic and acidic residues" evidence="4">
    <location>
        <begin position="1"/>
        <end position="20"/>
    </location>
</feature>
<evidence type="ECO:0000256" key="3">
    <source>
        <dbReference type="HAMAP-Rule" id="MF_00068"/>
    </source>
</evidence>
<evidence type="ECO:0000256" key="2">
    <source>
        <dbReference type="ARBA" id="ARBA00023277"/>
    </source>
</evidence>
<dbReference type="SUPFAM" id="SSF53697">
    <property type="entry name" value="SIS domain"/>
    <property type="match status" value="1"/>
</dbReference>
<evidence type="ECO:0000313" key="6">
    <source>
        <dbReference type="EMBL" id="SDK31727.1"/>
    </source>
</evidence>
<comment type="subunit">
    <text evidence="3">Homodimer.</text>
</comment>
<dbReference type="EMBL" id="FNFM01000006">
    <property type="protein sequence ID" value="SDK31727.1"/>
    <property type="molecule type" value="Genomic_DNA"/>
</dbReference>
<feature type="domain" description="SIS" evidence="5">
    <location>
        <begin position="76"/>
        <end position="238"/>
    </location>
</feature>
<dbReference type="InterPro" id="IPR040190">
    <property type="entry name" value="MURQ/GCKR"/>
</dbReference>
<dbReference type="Proteomes" id="UP000199213">
    <property type="component" value="Unassembled WGS sequence"/>
</dbReference>
<dbReference type="PANTHER" id="PTHR10088">
    <property type="entry name" value="GLUCOKINASE REGULATORY PROTEIN"/>
    <property type="match status" value="1"/>
</dbReference>
<dbReference type="AlphaFoldDB" id="A0A1G9AWW8"/>
<dbReference type="GO" id="GO:0097173">
    <property type="term" value="P:N-acetylmuramic acid catabolic process"/>
    <property type="evidence" value="ECO:0007669"/>
    <property type="project" value="UniProtKB-UniPathway"/>
</dbReference>
<organism evidence="6 7">
    <name type="scientific">Actinopolyspora mzabensis</name>
    <dbReference type="NCBI Taxonomy" id="995066"/>
    <lineage>
        <taxon>Bacteria</taxon>
        <taxon>Bacillati</taxon>
        <taxon>Actinomycetota</taxon>
        <taxon>Actinomycetes</taxon>
        <taxon>Actinopolysporales</taxon>
        <taxon>Actinopolysporaceae</taxon>
        <taxon>Actinopolyspora</taxon>
    </lineage>
</organism>
<dbReference type="InterPro" id="IPR005488">
    <property type="entry name" value="Etherase_MurQ"/>
</dbReference>
<dbReference type="CDD" id="cd05007">
    <property type="entry name" value="SIS_Etherase"/>
    <property type="match status" value="1"/>
</dbReference>
<comment type="similarity">
    <text evidence="3">Belongs to the GCKR-like family. MurNAc-6-P etherase subfamily.</text>
</comment>
<dbReference type="HAMAP" id="MF_00068">
    <property type="entry name" value="MurQ"/>
    <property type="match status" value="1"/>
</dbReference>
<dbReference type="Gene3D" id="3.40.50.10490">
    <property type="entry name" value="Glucose-6-phosphate isomerase like protein, domain 1"/>
    <property type="match status" value="1"/>
</dbReference>
<evidence type="ECO:0000256" key="1">
    <source>
        <dbReference type="ARBA" id="ARBA00023239"/>
    </source>
</evidence>
<keyword evidence="1 3" id="KW-0456">Lyase</keyword>
<dbReference type="EC" id="4.2.1.126" evidence="3"/>
<dbReference type="PANTHER" id="PTHR10088:SF4">
    <property type="entry name" value="GLUCOKINASE REGULATORY PROTEIN"/>
    <property type="match status" value="1"/>
</dbReference>
<keyword evidence="2 3" id="KW-0119">Carbohydrate metabolism</keyword>
<dbReference type="Pfam" id="PF22645">
    <property type="entry name" value="GKRP_SIS_N"/>
    <property type="match status" value="1"/>
</dbReference>
<comment type="function">
    <text evidence="3">Specifically catalyzes the cleavage of the D-lactyl ether substituent of MurNAc 6-phosphate, producing GlcNAc 6-phosphate and D-lactate.</text>
</comment>
<dbReference type="UniPathway" id="UPA00342"/>
<dbReference type="Gene3D" id="1.10.8.1080">
    <property type="match status" value="1"/>
</dbReference>
<dbReference type="NCBIfam" id="TIGR00274">
    <property type="entry name" value="N-acetylmuramic acid 6-phosphate etherase"/>
    <property type="match status" value="1"/>
</dbReference>
<evidence type="ECO:0000313" key="7">
    <source>
        <dbReference type="Proteomes" id="UP000199213"/>
    </source>
</evidence>
<proteinExistence type="inferred from homology"/>
<dbReference type="RefSeq" id="WP_092628241.1">
    <property type="nucleotide sequence ID" value="NZ_FNFM01000006.1"/>
</dbReference>
<sequence>MSRNGAPRDSRTEWSADRGGHPTPGESPTERSNPRTTDIDLLNTLDLLQRLNTEDRSVPEAVGSSLPELAHAVDLAVKALESGGRVHYVGAGTSGRLAVLDAAELVPTFNVPEGWFVAHLAGGEAALREAVENAEDDDAAGASTIERDATANDFVLGLAASGNTPYVLGALEAARTLGAGTGLVSSNPHGRAAAAVDTAITVDTGPEPITGSTRMKAGTAQKLVLTSFSTAVMIRLGRTYSNLMVSMVATNAKLRARTVRILCEATGAPAETCEPALHRAGGDLKTALVHLLGEVDVESASDALREAAGHVREALRALRS</sequence>
<dbReference type="GO" id="GO:0016835">
    <property type="term" value="F:carbon-oxygen lyase activity"/>
    <property type="evidence" value="ECO:0007669"/>
    <property type="project" value="UniProtKB-UniRule"/>
</dbReference>
<feature type="active site" description="Proton donor" evidence="3">
    <location>
        <position position="104"/>
    </location>
</feature>
<feature type="region of interest" description="Disordered" evidence="4">
    <location>
        <begin position="1"/>
        <end position="37"/>
    </location>
</feature>
<comment type="pathway">
    <text evidence="3">Amino-sugar metabolism; N-acetylmuramate degradation.</text>
</comment>
<dbReference type="PROSITE" id="PS51464">
    <property type="entry name" value="SIS"/>
    <property type="match status" value="1"/>
</dbReference>
<dbReference type="GO" id="GO:0016803">
    <property type="term" value="F:ether hydrolase activity"/>
    <property type="evidence" value="ECO:0007669"/>
    <property type="project" value="TreeGrafter"/>
</dbReference>
<dbReference type="NCBIfam" id="NF009222">
    <property type="entry name" value="PRK12570.1"/>
    <property type="match status" value="1"/>
</dbReference>
<dbReference type="GO" id="GO:0097367">
    <property type="term" value="F:carbohydrate derivative binding"/>
    <property type="evidence" value="ECO:0007669"/>
    <property type="project" value="InterPro"/>
</dbReference>
<keyword evidence="7" id="KW-1185">Reference proteome</keyword>
<comment type="miscellaneous">
    <text evidence="3">A lyase-type mechanism (elimination/hydration) is suggested for the cleavage of the lactyl ether bond of MurNAc 6-phosphate, with the formation of an alpha,beta-unsaturated aldehyde intermediate with (E)-stereochemistry, followed by the syn addition of water to give product.</text>
</comment>
<dbReference type="InterPro" id="IPR046348">
    <property type="entry name" value="SIS_dom_sf"/>
</dbReference>
<dbReference type="GO" id="GO:0009254">
    <property type="term" value="P:peptidoglycan turnover"/>
    <property type="evidence" value="ECO:0007669"/>
    <property type="project" value="TreeGrafter"/>
</dbReference>
<name>A0A1G9AWW8_ACTMZ</name>
<comment type="catalytic activity">
    <reaction evidence="3">
        <text>N-acetyl-D-muramate 6-phosphate + H2O = N-acetyl-D-glucosamine 6-phosphate + (R)-lactate</text>
        <dbReference type="Rhea" id="RHEA:26410"/>
        <dbReference type="ChEBI" id="CHEBI:15377"/>
        <dbReference type="ChEBI" id="CHEBI:16004"/>
        <dbReference type="ChEBI" id="CHEBI:57513"/>
        <dbReference type="ChEBI" id="CHEBI:58722"/>
        <dbReference type="EC" id="4.2.1.126"/>
    </reaction>
</comment>
<dbReference type="NCBIfam" id="NF003915">
    <property type="entry name" value="PRK05441.1"/>
    <property type="match status" value="1"/>
</dbReference>
<evidence type="ECO:0000259" key="5">
    <source>
        <dbReference type="PROSITE" id="PS51464"/>
    </source>
</evidence>
<dbReference type="OrthoDB" id="9813395at2"/>
<feature type="active site" evidence="3">
    <location>
        <position position="135"/>
    </location>
</feature>
<evidence type="ECO:0000256" key="4">
    <source>
        <dbReference type="SAM" id="MobiDB-lite"/>
    </source>
</evidence>
<dbReference type="PROSITE" id="PS01272">
    <property type="entry name" value="GCKR"/>
    <property type="match status" value="1"/>
</dbReference>
<accession>A0A1G9AWW8</accession>
<dbReference type="GO" id="GO:0046348">
    <property type="term" value="P:amino sugar catabolic process"/>
    <property type="evidence" value="ECO:0007669"/>
    <property type="project" value="InterPro"/>
</dbReference>
<reference evidence="7" key="1">
    <citation type="submission" date="2016-10" db="EMBL/GenBank/DDBJ databases">
        <authorList>
            <person name="Varghese N."/>
            <person name="Submissions S."/>
        </authorList>
    </citation>
    <scope>NUCLEOTIDE SEQUENCE [LARGE SCALE GENOMIC DNA]</scope>
    <source>
        <strain evidence="7">DSM 45460</strain>
    </source>
</reference>
<protein>
    <recommendedName>
        <fullName evidence="3">N-acetylmuramic acid 6-phosphate etherase</fullName>
        <shortName evidence="3">MurNAc-6-P etherase</shortName>
        <ecNumber evidence="3">4.2.1.126</ecNumber>
    </recommendedName>
    <alternativeName>
        <fullName evidence="3">N-acetylmuramic acid 6-phosphate hydrolase</fullName>
    </alternativeName>
    <alternativeName>
        <fullName evidence="3">N-acetylmuramic acid 6-phosphate lyase</fullName>
    </alternativeName>
</protein>
<gene>
    <name evidence="3" type="primary">murQ</name>
    <name evidence="6" type="ORF">SAMN04487820_106292</name>
</gene>
<dbReference type="InterPro" id="IPR005486">
    <property type="entry name" value="Glucokinase_regulatory_CS"/>
</dbReference>